<dbReference type="InterPro" id="IPR036444">
    <property type="entry name" value="PLipase_A2_dom_sf"/>
</dbReference>
<keyword evidence="1" id="KW-0732">Signal</keyword>
<dbReference type="WBParaSite" id="L893_g26926.t1">
    <property type="protein sequence ID" value="L893_g26926.t1"/>
    <property type="gene ID" value="L893_g26926"/>
</dbReference>
<dbReference type="AlphaFoldDB" id="A0A1I7ZJI8"/>
<proteinExistence type="predicted"/>
<sequence>MRAQLLVVALLASFWGGYAQMQPIMPEPMMELWHCGTDSYSLSSAVSRRLFAFGCRPEMTQAINQCCLSHDRCYCSRTDTRLMCDHYFCECLRRVTQEGNFFCRVILMESTCFLASKFGDSPYQECSADFLVRIGMRPMGRWNRRK</sequence>
<accession>A0A1I7ZJI8</accession>
<protein>
    <submittedName>
        <fullName evidence="3">DB domain-containing protein</fullName>
    </submittedName>
</protein>
<reference evidence="3" key="1">
    <citation type="submission" date="2016-11" db="UniProtKB">
        <authorList>
            <consortium name="WormBaseParasite"/>
        </authorList>
    </citation>
    <scope>IDENTIFICATION</scope>
</reference>
<dbReference type="GO" id="GO:0004623">
    <property type="term" value="F:phospholipase A2 activity"/>
    <property type="evidence" value="ECO:0007669"/>
    <property type="project" value="InterPro"/>
</dbReference>
<evidence type="ECO:0000313" key="3">
    <source>
        <dbReference type="WBParaSite" id="L893_g26926.t1"/>
    </source>
</evidence>
<evidence type="ECO:0000313" key="2">
    <source>
        <dbReference type="Proteomes" id="UP000095287"/>
    </source>
</evidence>
<name>A0A1I7ZJI8_9BILA</name>
<dbReference type="SUPFAM" id="SSF48619">
    <property type="entry name" value="Phospholipase A2, PLA2"/>
    <property type="match status" value="1"/>
</dbReference>
<dbReference type="InterPro" id="IPR053322">
    <property type="entry name" value="PLA2-like"/>
</dbReference>
<evidence type="ECO:0000256" key="1">
    <source>
        <dbReference type="SAM" id="SignalP"/>
    </source>
</evidence>
<keyword evidence="2" id="KW-1185">Reference proteome</keyword>
<organism evidence="2 3">
    <name type="scientific">Steinernema glaseri</name>
    <dbReference type="NCBI Taxonomy" id="37863"/>
    <lineage>
        <taxon>Eukaryota</taxon>
        <taxon>Metazoa</taxon>
        <taxon>Ecdysozoa</taxon>
        <taxon>Nematoda</taxon>
        <taxon>Chromadorea</taxon>
        <taxon>Rhabditida</taxon>
        <taxon>Tylenchina</taxon>
        <taxon>Panagrolaimomorpha</taxon>
        <taxon>Strongyloidoidea</taxon>
        <taxon>Steinernematidae</taxon>
        <taxon>Steinernema</taxon>
    </lineage>
</organism>
<dbReference type="GO" id="GO:0050482">
    <property type="term" value="P:arachidonate secretion"/>
    <property type="evidence" value="ECO:0007669"/>
    <property type="project" value="InterPro"/>
</dbReference>
<dbReference type="PANTHER" id="PTHR34228">
    <property type="entry name" value="PROTEIN CBG09474-RELATED"/>
    <property type="match status" value="1"/>
</dbReference>
<feature type="signal peptide" evidence="1">
    <location>
        <begin position="1"/>
        <end position="19"/>
    </location>
</feature>
<feature type="chain" id="PRO_5009313535" evidence="1">
    <location>
        <begin position="20"/>
        <end position="146"/>
    </location>
</feature>
<dbReference type="Proteomes" id="UP000095287">
    <property type="component" value="Unplaced"/>
</dbReference>
<dbReference type="GO" id="GO:0006644">
    <property type="term" value="P:phospholipid metabolic process"/>
    <property type="evidence" value="ECO:0007669"/>
    <property type="project" value="InterPro"/>
</dbReference>